<dbReference type="GO" id="GO:0003824">
    <property type="term" value="F:catalytic activity"/>
    <property type="evidence" value="ECO:0007669"/>
    <property type="project" value="InterPro"/>
</dbReference>
<dbReference type="AlphaFoldDB" id="A0A3G8LGI7"/>
<dbReference type="OrthoDB" id="403989at2"/>
<dbReference type="EMBL" id="CP034044">
    <property type="protein sequence ID" value="AZG68776.1"/>
    <property type="molecule type" value="Genomic_DNA"/>
</dbReference>
<accession>A0A3G8LGI7</accession>
<feature type="transmembrane region" description="Helical" evidence="2">
    <location>
        <begin position="36"/>
        <end position="57"/>
    </location>
</feature>
<sequence>MSKHQTSLACFFYFHFILYNINKVVFSEVKVKKSLFFNGLVVSGLVVAAGVGAYFAYKEIKKRDLEIEKLKNENEKLKRSISNIKPANSGSENTNINNGSETNNNNNNNGSGNQNDANVTTESSNSNFTNTTPVSFSENDKYIKPKNHLRIGHWNIENFGKSNGKAENEYKVQKLAEVIYKTKFDIIGLTEVNFRNLDRVKLIVDALNTYSNSAVYGYIGQNNVSSDISTTSSAEDIAIVYRKDIATPIAFKDGSVGASFKGHIPNGISETEYVRPPYGALFKIKDFQSPVVTFFAHFDSPGAKNGGSFNDSSVRSFDNLPIASGQGRQEVSEAFGLPKAFEFFKEKAGNEAAILFGGDTNIKKGNHDIFTKIAKENDFENYYKVAEDKYKSSLGNSRNYSEPYDKILFKENNEYNFLNATEAKSFETFKNVPFVVDTVNGFDNKLFNKEESIKLWKKSNPNKASDSITNLVLAKSISDHAPVFVDIIKK</sequence>
<dbReference type="InterPro" id="IPR005135">
    <property type="entry name" value="Endo/exonuclease/phosphatase"/>
</dbReference>
<reference evidence="4 5" key="1">
    <citation type="submission" date="2018-11" db="EMBL/GenBank/DDBJ databases">
        <title>Genome sequence of Mycoplasma struthionis sp. nov.</title>
        <authorList>
            <person name="Spergser J."/>
        </authorList>
    </citation>
    <scope>NUCLEOTIDE SEQUENCE [LARGE SCALE GENOMIC DNA]</scope>
    <source>
        <strain evidence="4 5">237IA</strain>
    </source>
</reference>
<dbReference type="Gene3D" id="3.60.10.10">
    <property type="entry name" value="Endonuclease/exonuclease/phosphatase"/>
    <property type="match status" value="1"/>
</dbReference>
<evidence type="ECO:0000313" key="5">
    <source>
        <dbReference type="Proteomes" id="UP000275883"/>
    </source>
</evidence>
<dbReference type="InterPro" id="IPR036691">
    <property type="entry name" value="Endo/exonu/phosph_ase_sf"/>
</dbReference>
<dbReference type="Pfam" id="PF03372">
    <property type="entry name" value="Exo_endo_phos"/>
    <property type="match status" value="1"/>
</dbReference>
<organism evidence="4 5">
    <name type="scientific">Mycoplasma struthionis</name>
    <dbReference type="NCBI Taxonomy" id="538220"/>
    <lineage>
        <taxon>Bacteria</taxon>
        <taxon>Bacillati</taxon>
        <taxon>Mycoplasmatota</taxon>
        <taxon>Mollicutes</taxon>
        <taxon>Mycoplasmataceae</taxon>
        <taxon>Mycoplasma</taxon>
    </lineage>
</organism>
<dbReference type="KEGG" id="mstr:EGN60_02280"/>
<protein>
    <recommendedName>
        <fullName evidence="3">Endonuclease/exonuclease/phosphatase domain-containing protein</fullName>
    </recommendedName>
</protein>
<keyword evidence="5" id="KW-1185">Reference proteome</keyword>
<dbReference type="SUPFAM" id="SSF56219">
    <property type="entry name" value="DNase I-like"/>
    <property type="match status" value="1"/>
</dbReference>
<dbReference type="Proteomes" id="UP000275883">
    <property type="component" value="Chromosome"/>
</dbReference>
<keyword evidence="2" id="KW-0472">Membrane</keyword>
<keyword evidence="2" id="KW-1133">Transmembrane helix</keyword>
<dbReference type="NCBIfam" id="NF045851">
    <property type="entry name" value="mem_nucl_MnuA"/>
    <property type="match status" value="1"/>
</dbReference>
<proteinExistence type="predicted"/>
<feature type="region of interest" description="Disordered" evidence="1">
    <location>
        <begin position="81"/>
        <end position="139"/>
    </location>
</feature>
<evidence type="ECO:0000256" key="1">
    <source>
        <dbReference type="SAM" id="MobiDB-lite"/>
    </source>
</evidence>
<dbReference type="RefSeq" id="WP_124724469.1">
    <property type="nucleotide sequence ID" value="NZ_CP034044.1"/>
</dbReference>
<evidence type="ECO:0000313" key="4">
    <source>
        <dbReference type="EMBL" id="AZG68776.1"/>
    </source>
</evidence>
<feature type="domain" description="Endonuclease/exonuclease/phosphatase" evidence="3">
    <location>
        <begin position="153"/>
        <end position="321"/>
    </location>
</feature>
<name>A0A3G8LGI7_9MOLU</name>
<gene>
    <name evidence="4" type="ORF">EGN60_02280</name>
</gene>
<evidence type="ECO:0000259" key="3">
    <source>
        <dbReference type="Pfam" id="PF03372"/>
    </source>
</evidence>
<keyword evidence="2" id="KW-0812">Transmembrane</keyword>
<feature type="compositionally biased region" description="Low complexity" evidence="1">
    <location>
        <begin position="88"/>
        <end position="137"/>
    </location>
</feature>
<evidence type="ECO:0000256" key="2">
    <source>
        <dbReference type="SAM" id="Phobius"/>
    </source>
</evidence>